<feature type="domain" description="DUF5614" evidence="3">
    <location>
        <begin position="14"/>
        <end position="198"/>
    </location>
</feature>
<dbReference type="eggNOG" id="KOG4529">
    <property type="taxonomic scope" value="Eukaryota"/>
</dbReference>
<dbReference type="PhylomeDB" id="B3RZS4"/>
<evidence type="ECO:0000259" key="3">
    <source>
        <dbReference type="Pfam" id="PF18474"/>
    </source>
</evidence>
<reference evidence="4 5" key="1">
    <citation type="journal article" date="2008" name="Nature">
        <title>The Trichoplax genome and the nature of placozoans.</title>
        <authorList>
            <person name="Srivastava M."/>
            <person name="Begovic E."/>
            <person name="Chapman J."/>
            <person name="Putnam N.H."/>
            <person name="Hellsten U."/>
            <person name="Kawashima T."/>
            <person name="Kuo A."/>
            <person name="Mitros T."/>
            <person name="Salamov A."/>
            <person name="Carpenter M.L."/>
            <person name="Signorovitch A.Y."/>
            <person name="Moreno M.A."/>
            <person name="Kamm K."/>
            <person name="Grimwood J."/>
            <person name="Schmutz J."/>
            <person name="Shapiro H."/>
            <person name="Grigoriev I.V."/>
            <person name="Buss L.W."/>
            <person name="Schierwater B."/>
            <person name="Dellaporta S.L."/>
            <person name="Rokhsar D.S."/>
        </authorList>
    </citation>
    <scope>NUCLEOTIDE SEQUENCE [LARGE SCALE GENOMIC DNA]</scope>
    <source>
        <strain evidence="4 5">Grell-BS-1999</strain>
    </source>
</reference>
<evidence type="ECO:0000256" key="1">
    <source>
        <dbReference type="ARBA" id="ARBA00006588"/>
    </source>
</evidence>
<dbReference type="STRING" id="10228.B3RZS4"/>
<dbReference type="FunCoup" id="B3RZS4">
    <property type="interactions" value="825"/>
</dbReference>
<gene>
    <name evidence="4" type="ORF">TRIADDRAFT_57559</name>
</gene>
<dbReference type="GeneID" id="6754629"/>
<dbReference type="Pfam" id="PF18474">
    <property type="entry name" value="DUF5614"/>
    <property type="match status" value="1"/>
</dbReference>
<keyword evidence="5" id="KW-1185">Reference proteome</keyword>
<dbReference type="KEGG" id="tad:TRIADDRAFT_57559"/>
<dbReference type="RefSeq" id="XP_002113416.1">
    <property type="nucleotide sequence ID" value="XM_002113380.1"/>
</dbReference>
<dbReference type="PANTHER" id="PTHR13379">
    <property type="entry name" value="UNCHARACTERIZED DUF1308"/>
    <property type="match status" value="1"/>
</dbReference>
<evidence type="ECO:0000259" key="2">
    <source>
        <dbReference type="Pfam" id="PF07000"/>
    </source>
</evidence>
<comment type="similarity">
    <text evidence="1">Belongs to the UPF0415 family.</text>
</comment>
<dbReference type="Proteomes" id="UP000009022">
    <property type="component" value="Unassembled WGS sequence"/>
</dbReference>
<dbReference type="PANTHER" id="PTHR13379:SF0">
    <property type="entry name" value="UPF0415 PROTEIN C7ORF25"/>
    <property type="match status" value="1"/>
</dbReference>
<name>B3RZS4_TRIAD</name>
<evidence type="ECO:0008006" key="6">
    <source>
        <dbReference type="Google" id="ProtNLM"/>
    </source>
</evidence>
<feature type="domain" description="DUF1308" evidence="2">
    <location>
        <begin position="235"/>
        <end position="390"/>
    </location>
</feature>
<dbReference type="OMA" id="HFCMFQR"/>
<dbReference type="InParanoid" id="B3RZS4"/>
<dbReference type="CTD" id="6754629"/>
<dbReference type="HOGENOM" id="CLU_054053_0_0_1"/>
<evidence type="ECO:0000313" key="4">
    <source>
        <dbReference type="EMBL" id="EDV23890.1"/>
    </source>
</evidence>
<proteinExistence type="inferred from homology"/>
<dbReference type="InterPro" id="IPR041076">
    <property type="entry name" value="DUF5614"/>
</dbReference>
<accession>B3RZS4</accession>
<protein>
    <recommendedName>
        <fullName evidence="6">DUF1308 domain-containing protein</fullName>
    </recommendedName>
</protein>
<dbReference type="OrthoDB" id="441890at2759"/>
<evidence type="ECO:0000313" key="5">
    <source>
        <dbReference type="Proteomes" id="UP000009022"/>
    </source>
</evidence>
<sequence>METKEEMNMDQMKSKAVDRADNLLCRAKEFRHVQGANKLIKKILAELNFLQSTQIEDLQKKTNNLKSNNLNYFSAMVNTISSCHNLVGIFKSFSYLSSQPNQSRKILMVDVVCDDGLTWIKVISRNPLALHRLFQGEGRYGEKHIMHQANEYLMAHEQHPCNFSKPSLVFSFSNGLSEAIADELKAAEIKVIGQIIPNDYFDHDGLSDYKELPLLNDIKCDIPAPNMPACTKAFFDITTLFAYVAEVTNGDCHREFKDPILQAQAIDEKECPVLPQINEYIEGKELYTCKAAVEDFRSILMTVGSIRERERSKDLLEKLTVVDDDPSARVLQLKTSSKVKLRSIIVFGTSDKLKATIITANVAFLRSAANQGVEFSAFVHQSRFLTGIRQSLPDEEYANLIHSK</sequence>
<dbReference type="InterPro" id="IPR010733">
    <property type="entry name" value="DUF1308"/>
</dbReference>
<dbReference type="Pfam" id="PF07000">
    <property type="entry name" value="DUF1308"/>
    <property type="match status" value="1"/>
</dbReference>
<dbReference type="AlphaFoldDB" id="B3RZS4"/>
<dbReference type="EMBL" id="DS985246">
    <property type="protein sequence ID" value="EDV23890.1"/>
    <property type="molecule type" value="Genomic_DNA"/>
</dbReference>
<organism evidence="4 5">
    <name type="scientific">Trichoplax adhaerens</name>
    <name type="common">Trichoplax reptans</name>
    <dbReference type="NCBI Taxonomy" id="10228"/>
    <lineage>
        <taxon>Eukaryota</taxon>
        <taxon>Metazoa</taxon>
        <taxon>Placozoa</taxon>
        <taxon>Uniplacotomia</taxon>
        <taxon>Trichoplacea</taxon>
        <taxon>Trichoplacidae</taxon>
        <taxon>Trichoplax</taxon>
    </lineage>
</organism>